<dbReference type="SUPFAM" id="SSF53448">
    <property type="entry name" value="Nucleotide-diphospho-sugar transferases"/>
    <property type="match status" value="1"/>
</dbReference>
<name>K2FGP8_9BACT</name>
<gene>
    <name evidence="1" type="ORF">ACD_2C00005G0001</name>
</gene>
<reference evidence="1" key="1">
    <citation type="journal article" date="2012" name="Science">
        <title>Fermentation, hydrogen, and sulfur metabolism in multiple uncultivated bacterial phyla.</title>
        <authorList>
            <person name="Wrighton K.C."/>
            <person name="Thomas B.C."/>
            <person name="Sharon I."/>
            <person name="Miller C.S."/>
            <person name="Castelle C.J."/>
            <person name="VerBerkmoes N.C."/>
            <person name="Wilkins M.J."/>
            <person name="Hettich R.L."/>
            <person name="Lipton M.S."/>
            <person name="Williams K.H."/>
            <person name="Long P.E."/>
            <person name="Banfield J.F."/>
        </authorList>
    </citation>
    <scope>NUCLEOTIDE SEQUENCE [LARGE SCALE GENOMIC DNA]</scope>
</reference>
<sequence length="151" mass="17747">MILNADTILHIKNISELLDQHLNSNATATIILTTNKGVPNEDAFFVDDSRKVIHSAESKPEYLSAEPLVWSWIRASSTGAIVFRTEFLKKFEWETWEKPLSIYWDIIPFLIKKWELYAYNNESHLFIDIGTPEKYFHVKNHEKEIFSIFEK</sequence>
<keyword evidence="1" id="KW-0378">Hydrolase</keyword>
<dbReference type="InterPro" id="IPR029044">
    <property type="entry name" value="Nucleotide-diphossugar_trans"/>
</dbReference>
<organism evidence="1">
    <name type="scientific">uncultured bacterium</name>
    <name type="common">gcode 4</name>
    <dbReference type="NCBI Taxonomy" id="1234023"/>
    <lineage>
        <taxon>Bacteria</taxon>
        <taxon>environmental samples</taxon>
    </lineage>
</organism>
<comment type="caution">
    <text evidence="1">The sequence shown here is derived from an EMBL/GenBank/DDBJ whole genome shotgun (WGS) entry which is preliminary data.</text>
</comment>
<accession>K2FGP8</accession>
<dbReference type="GO" id="GO:0016787">
    <property type="term" value="F:hydrolase activity"/>
    <property type="evidence" value="ECO:0007669"/>
    <property type="project" value="UniProtKB-KW"/>
</dbReference>
<proteinExistence type="predicted"/>
<dbReference type="AlphaFoldDB" id="K2FGP8"/>
<dbReference type="EMBL" id="AMFJ01000005">
    <property type="protein sequence ID" value="EKE30326.1"/>
    <property type="molecule type" value="Genomic_DNA"/>
</dbReference>
<protein>
    <submittedName>
        <fullName evidence="1">NUDIX hydrolase</fullName>
    </submittedName>
</protein>
<dbReference type="Gene3D" id="3.90.550.10">
    <property type="entry name" value="Spore Coat Polysaccharide Biosynthesis Protein SpsA, Chain A"/>
    <property type="match status" value="1"/>
</dbReference>
<evidence type="ECO:0000313" key="1">
    <source>
        <dbReference type="EMBL" id="EKE30326.1"/>
    </source>
</evidence>